<accession>A0A834HYF6</accession>
<reference evidence="3" key="1">
    <citation type="submission" date="2020-08" db="EMBL/GenBank/DDBJ databases">
        <title>Genome sequencing and assembly of the red palm weevil Rhynchophorus ferrugineus.</title>
        <authorList>
            <person name="Dias G.B."/>
            <person name="Bergman C.M."/>
            <person name="Manee M."/>
        </authorList>
    </citation>
    <scope>NUCLEOTIDE SEQUENCE</scope>
    <source>
        <strain evidence="3">AA-2017</strain>
        <tissue evidence="3">Whole larva</tissue>
    </source>
</reference>
<proteinExistence type="inferred from homology"/>
<evidence type="ECO:0000313" key="3">
    <source>
        <dbReference type="EMBL" id="KAF7269408.1"/>
    </source>
</evidence>
<evidence type="ECO:0000256" key="1">
    <source>
        <dbReference type="ARBA" id="ARBA00007398"/>
    </source>
</evidence>
<dbReference type="SUPFAM" id="SSF88723">
    <property type="entry name" value="PIN domain-like"/>
    <property type="match status" value="1"/>
</dbReference>
<dbReference type="PANTHER" id="PTHR15665">
    <property type="entry name" value="ASTEROID PROTEIN"/>
    <property type="match status" value="1"/>
</dbReference>
<dbReference type="Proteomes" id="UP000625711">
    <property type="component" value="Unassembled WGS sequence"/>
</dbReference>
<dbReference type="PANTHER" id="PTHR15665:SF1">
    <property type="entry name" value="PROTEIN ASTEROID HOMOLOG 1"/>
    <property type="match status" value="1"/>
</dbReference>
<gene>
    <name evidence="3" type="ORF">GWI33_017558</name>
</gene>
<feature type="domain" description="XPG N-terminal" evidence="2">
    <location>
        <begin position="1"/>
        <end position="101"/>
    </location>
</feature>
<evidence type="ECO:0000259" key="2">
    <source>
        <dbReference type="Pfam" id="PF00752"/>
    </source>
</evidence>
<dbReference type="EMBL" id="JAACXV010014227">
    <property type="protein sequence ID" value="KAF7269408.1"/>
    <property type="molecule type" value="Genomic_DNA"/>
</dbReference>
<dbReference type="InterPro" id="IPR026832">
    <property type="entry name" value="Asteroid"/>
</dbReference>
<comment type="similarity">
    <text evidence="1">Belongs to the asteroid family.</text>
</comment>
<dbReference type="InterPro" id="IPR029060">
    <property type="entry name" value="PIN-like_dom_sf"/>
</dbReference>
<dbReference type="Pfam" id="PF00752">
    <property type="entry name" value="XPG_N"/>
    <property type="match status" value="1"/>
</dbReference>
<organism evidence="3 4">
    <name type="scientific">Rhynchophorus ferrugineus</name>
    <name type="common">Red palm weevil</name>
    <name type="synonym">Curculio ferrugineus</name>
    <dbReference type="NCBI Taxonomy" id="354439"/>
    <lineage>
        <taxon>Eukaryota</taxon>
        <taxon>Metazoa</taxon>
        <taxon>Ecdysozoa</taxon>
        <taxon>Arthropoda</taxon>
        <taxon>Hexapoda</taxon>
        <taxon>Insecta</taxon>
        <taxon>Pterygota</taxon>
        <taxon>Neoptera</taxon>
        <taxon>Endopterygota</taxon>
        <taxon>Coleoptera</taxon>
        <taxon>Polyphaga</taxon>
        <taxon>Cucujiformia</taxon>
        <taxon>Curculionidae</taxon>
        <taxon>Dryophthorinae</taxon>
        <taxon>Rhynchophorus</taxon>
    </lineage>
</organism>
<comment type="caution">
    <text evidence="3">The sequence shown here is derived from an EMBL/GenBank/DDBJ whole genome shotgun (WGS) entry which is preliminary data.</text>
</comment>
<sequence length="210" mass="24363">MGIKGLTKYINDRSHLYFEDVNLHDCDLIIDGHSISCQLFNWKPWQFDFKSVKCYGGDYDKYAHVVDYFFTMLDQANITPYVIFDGGYEQRKLPTILSRMQKTICTADQLNPDVERTRPNKTIFPLFLREVFKDVIRNRDIKLAMCKFEGDLEIASIAKMLNCPVLTSDSDYYLFGCQYIPFTTFGSKAIIVDNRRSGRSNSSLTASFTW</sequence>
<dbReference type="AlphaFoldDB" id="A0A834HYF6"/>
<dbReference type="Gene3D" id="3.40.50.1010">
    <property type="entry name" value="5'-nuclease"/>
    <property type="match status" value="1"/>
</dbReference>
<evidence type="ECO:0000313" key="4">
    <source>
        <dbReference type="Proteomes" id="UP000625711"/>
    </source>
</evidence>
<dbReference type="InterPro" id="IPR006085">
    <property type="entry name" value="XPG_DNA_repair_N"/>
</dbReference>
<name>A0A834HYF6_RHYFE</name>
<keyword evidence="4" id="KW-1185">Reference proteome</keyword>
<protein>
    <recommendedName>
        <fullName evidence="2">XPG N-terminal domain-containing protein</fullName>
    </recommendedName>
</protein>
<dbReference type="OrthoDB" id="25987at2759"/>
<dbReference type="GO" id="GO:0004518">
    <property type="term" value="F:nuclease activity"/>
    <property type="evidence" value="ECO:0007669"/>
    <property type="project" value="InterPro"/>
</dbReference>